<evidence type="ECO:0000313" key="4">
    <source>
        <dbReference type="EMBL" id="QJB03976.1"/>
    </source>
</evidence>
<feature type="domain" description="DUF5681" evidence="2">
    <location>
        <begin position="20"/>
        <end position="89"/>
    </location>
</feature>
<evidence type="ECO:0000259" key="2">
    <source>
        <dbReference type="Pfam" id="PF18932"/>
    </source>
</evidence>
<sequence>MVTNGRIENHGGNRPRGNPQWVKGQSGNPNGRPKKVISLTSEVKAQLAEICPTDDKKRTWLQVLVECWLKEAMGNPTYFRELIERVEGKVTQPIGGENGKPLKIEIVVQSEAAKKLTQAILNGKGTDA</sequence>
<dbReference type="AlphaFoldDB" id="A0A6M3LXH7"/>
<organism evidence="3">
    <name type="scientific">viral metagenome</name>
    <dbReference type="NCBI Taxonomy" id="1070528"/>
    <lineage>
        <taxon>unclassified sequences</taxon>
        <taxon>metagenomes</taxon>
        <taxon>organismal metagenomes</taxon>
    </lineage>
</organism>
<evidence type="ECO:0000313" key="3">
    <source>
        <dbReference type="EMBL" id="QJB00028.1"/>
    </source>
</evidence>
<proteinExistence type="predicted"/>
<feature type="region of interest" description="Disordered" evidence="1">
    <location>
        <begin position="1"/>
        <end position="34"/>
    </location>
</feature>
<dbReference type="EMBL" id="MT143867">
    <property type="protein sequence ID" value="QJB03976.1"/>
    <property type="molecule type" value="Genomic_DNA"/>
</dbReference>
<name>A0A6M3LXH7_9ZZZZ</name>
<dbReference type="InterPro" id="IPR043736">
    <property type="entry name" value="DUF5681"/>
</dbReference>
<accession>A0A6M3LXH7</accession>
<reference evidence="3" key="1">
    <citation type="submission" date="2020-03" db="EMBL/GenBank/DDBJ databases">
        <title>The deep terrestrial virosphere.</title>
        <authorList>
            <person name="Holmfeldt K."/>
            <person name="Nilsson E."/>
            <person name="Simone D."/>
            <person name="Lopez-Fernandez M."/>
            <person name="Wu X."/>
            <person name="de Brujin I."/>
            <person name="Lundin D."/>
            <person name="Andersson A."/>
            <person name="Bertilsson S."/>
            <person name="Dopson M."/>
        </authorList>
    </citation>
    <scope>NUCLEOTIDE SEQUENCE</scope>
    <source>
        <strain evidence="3">MM171A00712</strain>
        <strain evidence="4">MM171B00512</strain>
    </source>
</reference>
<evidence type="ECO:0000256" key="1">
    <source>
        <dbReference type="SAM" id="MobiDB-lite"/>
    </source>
</evidence>
<dbReference type="Pfam" id="PF18932">
    <property type="entry name" value="DUF5681"/>
    <property type="match status" value="1"/>
</dbReference>
<dbReference type="EMBL" id="MT143678">
    <property type="protein sequence ID" value="QJB00028.1"/>
    <property type="molecule type" value="Genomic_DNA"/>
</dbReference>
<gene>
    <name evidence="3" type="ORF">MM171A00712_0023</name>
    <name evidence="4" type="ORF">MM171B00512_0019</name>
</gene>
<protein>
    <recommendedName>
        <fullName evidence="2">DUF5681 domain-containing protein</fullName>
    </recommendedName>
</protein>